<dbReference type="Pfam" id="PF12704">
    <property type="entry name" value="MacB_PCD"/>
    <property type="match status" value="2"/>
</dbReference>
<keyword evidence="3 6" id="KW-0812">Transmembrane</keyword>
<feature type="domain" description="MacB-like periplasmic core" evidence="8">
    <location>
        <begin position="428"/>
        <end position="625"/>
    </location>
</feature>
<feature type="transmembrane region" description="Helical" evidence="6">
    <location>
        <begin position="662"/>
        <end position="685"/>
    </location>
</feature>
<evidence type="ECO:0000256" key="1">
    <source>
        <dbReference type="ARBA" id="ARBA00004651"/>
    </source>
</evidence>
<proteinExistence type="predicted"/>
<dbReference type="InterPro" id="IPR050250">
    <property type="entry name" value="Macrolide_Exporter_MacB"/>
</dbReference>
<feature type="domain" description="ABC3 transporter permease C-terminal" evidence="7">
    <location>
        <begin position="284"/>
        <end position="400"/>
    </location>
</feature>
<feature type="domain" description="ABC3 transporter permease C-terminal" evidence="7">
    <location>
        <begin position="666"/>
        <end position="778"/>
    </location>
</feature>
<evidence type="ECO:0000256" key="5">
    <source>
        <dbReference type="ARBA" id="ARBA00023136"/>
    </source>
</evidence>
<feature type="transmembrane region" description="Helical" evidence="6">
    <location>
        <begin position="21"/>
        <end position="41"/>
    </location>
</feature>
<evidence type="ECO:0000256" key="6">
    <source>
        <dbReference type="SAM" id="Phobius"/>
    </source>
</evidence>
<feature type="transmembrane region" description="Helical" evidence="6">
    <location>
        <begin position="744"/>
        <end position="766"/>
    </location>
</feature>
<sequence>MLRNYLVTALRNFWKQKGYTFLNLAGLTLGLATSLLILLWVRDELRFDRFHTNSDQLYRIMENQTYSGQLFTFAATPGLLAQALKDELPEVTHATRTTWGGDTKLFRVGDQRFKEEGMYADPDFLEMFTFPFVVGNPKSVLNDVSSIALSEALAAKYFGSAQAALGKTLQLDNKEVYTVQGVFADVPKTSSFQFDFLLSFEVYMKENTWLEEWGNNGIRTFIQLADGASPEAVNEKIADFVKQRNEGSVVTLFAQSFPESYLHGEFKEGQQTGGRIVFVQLFVVVALFILLIACINFMNLATARSTRRAKEVGVRKAIGAERGLLVGQFLGESILLAFLSTLLALLVVEIMLPSFNELTDKALAVPYDNFVFLLILAGIVLFTGLLAGLYPAFYLSSFNPVSVLKGTFRVGSGAAFLRQGLVVFQFVLSMVLIAATVVVYQQIQYIKKKDLGINRENLIYFPVTPGVQEHFDAYKADLRQMPGIQQVALSNQNPLSVGSSTQGLEWEGKDPETKILFQVVQISYDFLPTAGIQLKAGRDFSQAFSTDTSNILINEEAARLLGFDDPVGQPITFWDRKGQIIGVVKNFHSNNLHAAIEPLVLTLRPENTWMVMVRTQPGETPAALASLEALHNRYDADYLFEYNFLDQEFERMYRSDTLVSKLASYFAFIAIFISCLGLFGLASYTAERRRKEIGVRKVLGASVPHLLVLLSNSFTKIVLIAFVVATPLGWWLTQQFLDQYEYHMPLSPLVFVLTGILALLIAWLTVGYQSVRAATSNPVNSLRSE</sequence>
<organism evidence="9 10">
    <name type="scientific">Catalinimonas alkaloidigena</name>
    <dbReference type="NCBI Taxonomy" id="1075417"/>
    <lineage>
        <taxon>Bacteria</taxon>
        <taxon>Pseudomonadati</taxon>
        <taxon>Bacteroidota</taxon>
        <taxon>Cytophagia</taxon>
        <taxon>Cytophagales</taxon>
        <taxon>Catalimonadaceae</taxon>
        <taxon>Catalinimonas</taxon>
    </lineage>
</organism>
<evidence type="ECO:0000256" key="4">
    <source>
        <dbReference type="ARBA" id="ARBA00022989"/>
    </source>
</evidence>
<feature type="transmembrane region" description="Helical" evidence="6">
    <location>
        <begin position="706"/>
        <end position="732"/>
    </location>
</feature>
<feature type="transmembrane region" description="Helical" evidence="6">
    <location>
        <begin position="323"/>
        <end position="350"/>
    </location>
</feature>
<keyword evidence="4 6" id="KW-1133">Transmembrane helix</keyword>
<dbReference type="GO" id="GO:0005886">
    <property type="term" value="C:plasma membrane"/>
    <property type="evidence" value="ECO:0007669"/>
    <property type="project" value="UniProtKB-SubCell"/>
</dbReference>
<evidence type="ECO:0000259" key="7">
    <source>
        <dbReference type="Pfam" id="PF02687"/>
    </source>
</evidence>
<dbReference type="InterPro" id="IPR025857">
    <property type="entry name" value="MacB_PCD"/>
</dbReference>
<gene>
    <name evidence="9" type="ORF">SAMN05421823_101647</name>
</gene>
<dbReference type="PANTHER" id="PTHR30572:SF18">
    <property type="entry name" value="ABC-TYPE MACROLIDE FAMILY EXPORT SYSTEM PERMEASE COMPONENT 2"/>
    <property type="match status" value="1"/>
</dbReference>
<keyword evidence="10" id="KW-1185">Reference proteome</keyword>
<reference evidence="9 10" key="1">
    <citation type="submission" date="2016-10" db="EMBL/GenBank/DDBJ databases">
        <authorList>
            <person name="de Groot N.N."/>
        </authorList>
    </citation>
    <scope>NUCLEOTIDE SEQUENCE [LARGE SCALE GENOMIC DNA]</scope>
    <source>
        <strain evidence="9 10">DSM 25186</strain>
    </source>
</reference>
<protein>
    <submittedName>
        <fullName evidence="9">Duplicated orphan permease</fullName>
    </submittedName>
</protein>
<dbReference type="AlphaFoldDB" id="A0A1G8YGA8"/>
<dbReference type="EMBL" id="FNFO01000001">
    <property type="protein sequence ID" value="SDK01090.1"/>
    <property type="molecule type" value="Genomic_DNA"/>
</dbReference>
<evidence type="ECO:0000313" key="9">
    <source>
        <dbReference type="EMBL" id="SDK01090.1"/>
    </source>
</evidence>
<feature type="transmembrane region" description="Helical" evidence="6">
    <location>
        <begin position="370"/>
        <end position="395"/>
    </location>
</feature>
<dbReference type="PANTHER" id="PTHR30572">
    <property type="entry name" value="MEMBRANE COMPONENT OF TRANSPORTER-RELATED"/>
    <property type="match status" value="1"/>
</dbReference>
<feature type="transmembrane region" description="Helical" evidence="6">
    <location>
        <begin position="416"/>
        <end position="440"/>
    </location>
</feature>
<dbReference type="Pfam" id="PF02687">
    <property type="entry name" value="FtsX"/>
    <property type="match status" value="2"/>
</dbReference>
<evidence type="ECO:0000313" key="10">
    <source>
        <dbReference type="Proteomes" id="UP000198510"/>
    </source>
</evidence>
<dbReference type="RefSeq" id="WP_089678881.1">
    <property type="nucleotide sequence ID" value="NZ_FNFO01000001.1"/>
</dbReference>
<dbReference type="InterPro" id="IPR003838">
    <property type="entry name" value="ABC3_permease_C"/>
</dbReference>
<keyword evidence="2" id="KW-1003">Cell membrane</keyword>
<dbReference type="GO" id="GO:0022857">
    <property type="term" value="F:transmembrane transporter activity"/>
    <property type="evidence" value="ECO:0007669"/>
    <property type="project" value="TreeGrafter"/>
</dbReference>
<name>A0A1G8YGA8_9BACT</name>
<keyword evidence="5 6" id="KW-0472">Membrane</keyword>
<evidence type="ECO:0000256" key="2">
    <source>
        <dbReference type="ARBA" id="ARBA00022475"/>
    </source>
</evidence>
<dbReference type="Proteomes" id="UP000198510">
    <property type="component" value="Unassembled WGS sequence"/>
</dbReference>
<feature type="transmembrane region" description="Helical" evidence="6">
    <location>
        <begin position="277"/>
        <end position="302"/>
    </location>
</feature>
<dbReference type="STRING" id="1075417.SAMN05421823_101647"/>
<accession>A0A1G8YGA8</accession>
<dbReference type="OrthoDB" id="5933722at2"/>
<evidence type="ECO:0000259" key="8">
    <source>
        <dbReference type="Pfam" id="PF12704"/>
    </source>
</evidence>
<feature type="domain" description="MacB-like periplasmic core" evidence="8">
    <location>
        <begin position="20"/>
        <end position="238"/>
    </location>
</feature>
<comment type="subcellular location">
    <subcellularLocation>
        <location evidence="1">Cell membrane</location>
        <topology evidence="1">Multi-pass membrane protein</topology>
    </subcellularLocation>
</comment>
<evidence type="ECO:0000256" key="3">
    <source>
        <dbReference type="ARBA" id="ARBA00022692"/>
    </source>
</evidence>